<protein>
    <submittedName>
        <fullName evidence="1">Recombination-associated protein RdgC</fullName>
    </submittedName>
</protein>
<sequence>MGLFSGSASFVRYKVIDELPENFWDFAAEKIAQHAFRDIDENYEERSVGWVSVVNMFDASFEYASFAAGDYIVLTLRIDERKVAPRVLKKFCLKEEERFKKAKQIPKLSRVQKLDIKENVNLMLLKKAVPVPSTYDLCWNLAESTLLFFSTSEKAQVELEDFFKETFGLSLMQQIPYLTAEHLVGPAKHEALSEITPAIFI</sequence>
<dbReference type="AlphaFoldDB" id="A0A8J6NGG3"/>
<evidence type="ECO:0000313" key="1">
    <source>
        <dbReference type="EMBL" id="MBC8318219.1"/>
    </source>
</evidence>
<evidence type="ECO:0000313" key="2">
    <source>
        <dbReference type="Proteomes" id="UP000614424"/>
    </source>
</evidence>
<proteinExistence type="predicted"/>
<dbReference type="InterPro" id="IPR007476">
    <property type="entry name" value="RdgC"/>
</dbReference>
<organism evidence="1 2">
    <name type="scientific">Candidatus Desulfobia pelagia</name>
    <dbReference type="NCBI Taxonomy" id="2841692"/>
    <lineage>
        <taxon>Bacteria</taxon>
        <taxon>Pseudomonadati</taxon>
        <taxon>Thermodesulfobacteriota</taxon>
        <taxon>Desulfobulbia</taxon>
        <taxon>Desulfobulbales</taxon>
        <taxon>Desulfobulbaceae</taxon>
        <taxon>Candidatus Desulfobia</taxon>
    </lineage>
</organism>
<gene>
    <name evidence="1" type="primary">rdgC</name>
    <name evidence="1" type="ORF">H8E41_09955</name>
</gene>
<reference evidence="1 2" key="1">
    <citation type="submission" date="2020-08" db="EMBL/GenBank/DDBJ databases">
        <title>Bridging the membrane lipid divide: bacteria of the FCB group superphylum have the potential to synthesize archaeal ether lipids.</title>
        <authorList>
            <person name="Villanueva L."/>
            <person name="Von Meijenfeldt F.A.B."/>
            <person name="Westbye A.B."/>
            <person name="Yadav S."/>
            <person name="Hopmans E.C."/>
            <person name="Dutilh B.E."/>
            <person name="Sinninghe Damste J.S."/>
        </authorList>
    </citation>
    <scope>NUCLEOTIDE SEQUENCE [LARGE SCALE GENOMIC DNA]</scope>
    <source>
        <strain evidence="1">NIOZ-UU47</strain>
    </source>
</reference>
<dbReference type="EMBL" id="JACNJZ010000138">
    <property type="protein sequence ID" value="MBC8318219.1"/>
    <property type="molecule type" value="Genomic_DNA"/>
</dbReference>
<dbReference type="Pfam" id="PF04381">
    <property type="entry name" value="RdgC"/>
    <property type="match status" value="1"/>
</dbReference>
<dbReference type="Proteomes" id="UP000614424">
    <property type="component" value="Unassembled WGS sequence"/>
</dbReference>
<comment type="caution">
    <text evidence="1">The sequence shown here is derived from an EMBL/GenBank/DDBJ whole genome shotgun (WGS) entry which is preliminary data.</text>
</comment>
<accession>A0A8J6NGG3</accession>
<name>A0A8J6NGG3_9BACT</name>
<dbReference type="GO" id="GO:0006310">
    <property type="term" value="P:DNA recombination"/>
    <property type="evidence" value="ECO:0007669"/>
    <property type="project" value="InterPro"/>
</dbReference>